<gene>
    <name evidence="2" type="ORF">KIPB_014836</name>
</gene>
<evidence type="ECO:0000313" key="3">
    <source>
        <dbReference type="Proteomes" id="UP000265618"/>
    </source>
</evidence>
<evidence type="ECO:0000256" key="1">
    <source>
        <dbReference type="SAM" id="MobiDB-lite"/>
    </source>
</evidence>
<comment type="caution">
    <text evidence="2">The sequence shown here is derived from an EMBL/GenBank/DDBJ whole genome shotgun (WGS) entry which is preliminary data.</text>
</comment>
<feature type="region of interest" description="Disordered" evidence="1">
    <location>
        <begin position="1"/>
        <end position="74"/>
    </location>
</feature>
<dbReference type="Proteomes" id="UP000265618">
    <property type="component" value="Unassembled WGS sequence"/>
</dbReference>
<protein>
    <submittedName>
        <fullName evidence="2">Uncharacterized protein</fullName>
    </submittedName>
</protein>
<name>A0A391P0D6_9EUKA</name>
<dbReference type="AlphaFoldDB" id="A0A391P0D6"/>
<feature type="compositionally biased region" description="Acidic residues" evidence="1">
    <location>
        <begin position="40"/>
        <end position="52"/>
    </location>
</feature>
<proteinExistence type="predicted"/>
<sequence length="87" mass="9024">MSEERGGGPMGGMGEHPAEESEEMEAEAGPQIVEAADAERDAEDTGDSEESEGSSSESSSDDGLRIDSAALDVPVEQTVIAEVRDVL</sequence>
<accession>A0A391P0D6</accession>
<keyword evidence="3" id="KW-1185">Reference proteome</keyword>
<organism evidence="2 3">
    <name type="scientific">Kipferlia bialata</name>
    <dbReference type="NCBI Taxonomy" id="797122"/>
    <lineage>
        <taxon>Eukaryota</taxon>
        <taxon>Metamonada</taxon>
        <taxon>Carpediemonas-like organisms</taxon>
        <taxon>Kipferlia</taxon>
    </lineage>
</organism>
<dbReference type="EMBL" id="BDIP01007892">
    <property type="protein sequence ID" value="GCA64618.1"/>
    <property type="molecule type" value="Genomic_DNA"/>
</dbReference>
<reference evidence="2 3" key="1">
    <citation type="journal article" date="2018" name="PLoS ONE">
        <title>The draft genome of Kipferlia bialata reveals reductive genome evolution in fornicate parasites.</title>
        <authorList>
            <person name="Tanifuji G."/>
            <person name="Takabayashi S."/>
            <person name="Kume K."/>
            <person name="Takagi M."/>
            <person name="Nakayama T."/>
            <person name="Kamikawa R."/>
            <person name="Inagaki Y."/>
            <person name="Hashimoto T."/>
        </authorList>
    </citation>
    <scope>NUCLEOTIDE SEQUENCE [LARGE SCALE GENOMIC DNA]</scope>
    <source>
        <strain evidence="2">NY0173</strain>
    </source>
</reference>
<evidence type="ECO:0000313" key="2">
    <source>
        <dbReference type="EMBL" id="GCA64618.1"/>
    </source>
</evidence>